<sequence length="231" mass="26235">MSFKAKLFIEDQERNILDAHLLYHRFSDLNGKPTSKPIGGPLEFTIESTGNDSLFYENMFSPTVQCQGEIIFYKRDGFSTLFKIEFANAHFLGLEENFSASGDEPLYMNITIGWGIIKVRGVVFEEYWNPNNPFVEQAAPTEIVEEEPLILESYFENEDGEKVSGVKKDQKVYLVLKTENMAGKSVDIDLSDHPTVFEYQGQPLANNIMQAHSITADVMKIELTTIKKNSQ</sequence>
<dbReference type="EMBL" id="LRXL01000052">
    <property type="protein sequence ID" value="OAB76110.1"/>
    <property type="molecule type" value="Genomic_DNA"/>
</dbReference>
<protein>
    <submittedName>
        <fullName evidence="1">Uncharacterized protein</fullName>
    </submittedName>
</protein>
<dbReference type="RefSeq" id="WP_068593366.1">
    <property type="nucleotide sequence ID" value="NZ_LRXL01000052.1"/>
</dbReference>
<dbReference type="STRING" id="1763537.ULVI_13715"/>
<reference evidence="1 2" key="1">
    <citation type="submission" date="2016-02" db="EMBL/GenBank/DDBJ databases">
        <title>Ulvibacter sp. LPB0005, isolated from Thais luteostoma.</title>
        <authorList>
            <person name="Shin S.-K."/>
            <person name="Yi H."/>
        </authorList>
    </citation>
    <scope>NUCLEOTIDE SEQUENCE [LARGE SCALE GENOMIC DNA]</scope>
    <source>
        <strain evidence="1 2">LPB0005</strain>
    </source>
</reference>
<keyword evidence="2" id="KW-1185">Reference proteome</keyword>
<gene>
    <name evidence="1" type="ORF">ULVI_13715</name>
</gene>
<comment type="caution">
    <text evidence="1">The sequence shown here is derived from an EMBL/GenBank/DDBJ whole genome shotgun (WGS) entry which is preliminary data.</text>
</comment>
<dbReference type="AlphaFoldDB" id="A0A167F245"/>
<evidence type="ECO:0000313" key="2">
    <source>
        <dbReference type="Proteomes" id="UP000077013"/>
    </source>
</evidence>
<dbReference type="GO" id="GO:0033104">
    <property type="term" value="C:type VI protein secretion system complex"/>
    <property type="evidence" value="ECO:0007669"/>
    <property type="project" value="InterPro"/>
</dbReference>
<dbReference type="OrthoDB" id="1419291at2"/>
<dbReference type="Pfam" id="PF17642">
    <property type="entry name" value="TssD"/>
    <property type="match status" value="1"/>
</dbReference>
<evidence type="ECO:0000313" key="1">
    <source>
        <dbReference type="EMBL" id="OAB76110.1"/>
    </source>
</evidence>
<dbReference type="Proteomes" id="UP000077013">
    <property type="component" value="Unassembled WGS sequence"/>
</dbReference>
<name>A0A167F245_9FLAO</name>
<proteinExistence type="predicted"/>
<organism evidence="1 2">
    <name type="scientific">Cochleicola gelatinilyticus</name>
    <dbReference type="NCBI Taxonomy" id="1763537"/>
    <lineage>
        <taxon>Bacteria</taxon>
        <taxon>Pseudomonadati</taxon>
        <taxon>Bacteroidota</taxon>
        <taxon>Flavobacteriia</taxon>
        <taxon>Flavobacteriales</taxon>
        <taxon>Flavobacteriaceae</taxon>
        <taxon>Cochleicola</taxon>
    </lineage>
</organism>
<dbReference type="InterPro" id="IPR041408">
    <property type="entry name" value="Hcp_Tssd"/>
</dbReference>
<accession>A0A167F245</accession>